<feature type="non-terminal residue" evidence="2">
    <location>
        <position position="1"/>
    </location>
</feature>
<sequence>VQTLMILQVQKIVLVQLSDDAGSPSSGDDGKKVDGVSDKENGISNELNSAFENLNTGYPNDPKMPGLETLETNDDFEEEADFTNLESLI</sequence>
<evidence type="ECO:0000256" key="1">
    <source>
        <dbReference type="SAM" id="MobiDB-lite"/>
    </source>
</evidence>
<feature type="compositionally biased region" description="Basic and acidic residues" evidence="1">
    <location>
        <begin position="28"/>
        <end position="41"/>
    </location>
</feature>
<proteinExistence type="predicted"/>
<dbReference type="AlphaFoldDB" id="A0A699K623"/>
<accession>A0A699K623</accession>
<organism evidence="2">
    <name type="scientific">Tanacetum cinerariifolium</name>
    <name type="common">Dalmatian daisy</name>
    <name type="synonym">Chrysanthemum cinerariifolium</name>
    <dbReference type="NCBI Taxonomy" id="118510"/>
    <lineage>
        <taxon>Eukaryota</taxon>
        <taxon>Viridiplantae</taxon>
        <taxon>Streptophyta</taxon>
        <taxon>Embryophyta</taxon>
        <taxon>Tracheophyta</taxon>
        <taxon>Spermatophyta</taxon>
        <taxon>Magnoliopsida</taxon>
        <taxon>eudicotyledons</taxon>
        <taxon>Gunneridae</taxon>
        <taxon>Pentapetalae</taxon>
        <taxon>asterids</taxon>
        <taxon>campanulids</taxon>
        <taxon>Asterales</taxon>
        <taxon>Asteraceae</taxon>
        <taxon>Asteroideae</taxon>
        <taxon>Anthemideae</taxon>
        <taxon>Anthemidinae</taxon>
        <taxon>Tanacetum</taxon>
    </lineage>
</organism>
<gene>
    <name evidence="2" type="ORF">Tci_648708</name>
</gene>
<dbReference type="EMBL" id="BKCJ010484017">
    <property type="protein sequence ID" value="GFA76736.1"/>
    <property type="molecule type" value="Genomic_DNA"/>
</dbReference>
<feature type="region of interest" description="Disordered" evidence="1">
    <location>
        <begin position="18"/>
        <end position="43"/>
    </location>
</feature>
<feature type="compositionally biased region" description="Low complexity" evidence="1">
    <location>
        <begin position="18"/>
        <end position="27"/>
    </location>
</feature>
<reference evidence="2" key="1">
    <citation type="journal article" date="2019" name="Sci. Rep.">
        <title>Draft genome of Tanacetum cinerariifolium, the natural source of mosquito coil.</title>
        <authorList>
            <person name="Yamashiro T."/>
            <person name="Shiraishi A."/>
            <person name="Satake H."/>
            <person name="Nakayama K."/>
        </authorList>
    </citation>
    <scope>NUCLEOTIDE SEQUENCE</scope>
</reference>
<protein>
    <submittedName>
        <fullName evidence="2">Uncharacterized protein</fullName>
    </submittedName>
</protein>
<comment type="caution">
    <text evidence="2">The sequence shown here is derived from an EMBL/GenBank/DDBJ whole genome shotgun (WGS) entry which is preliminary data.</text>
</comment>
<name>A0A699K623_TANCI</name>
<evidence type="ECO:0000313" key="2">
    <source>
        <dbReference type="EMBL" id="GFA76736.1"/>
    </source>
</evidence>